<proteinExistence type="predicted"/>
<feature type="region of interest" description="Disordered" evidence="1">
    <location>
        <begin position="292"/>
        <end position="315"/>
    </location>
</feature>
<reference evidence="2" key="1">
    <citation type="submission" date="2023-03" db="EMBL/GenBank/DDBJ databases">
        <title>Massive genome expansion in bonnet fungi (Mycena s.s.) driven by repeated elements and novel gene families across ecological guilds.</title>
        <authorList>
            <consortium name="Lawrence Berkeley National Laboratory"/>
            <person name="Harder C.B."/>
            <person name="Miyauchi S."/>
            <person name="Viragh M."/>
            <person name="Kuo A."/>
            <person name="Thoen E."/>
            <person name="Andreopoulos B."/>
            <person name="Lu D."/>
            <person name="Skrede I."/>
            <person name="Drula E."/>
            <person name="Henrissat B."/>
            <person name="Morin E."/>
            <person name="Kohler A."/>
            <person name="Barry K."/>
            <person name="LaButti K."/>
            <person name="Morin E."/>
            <person name="Salamov A."/>
            <person name="Lipzen A."/>
            <person name="Mereny Z."/>
            <person name="Hegedus B."/>
            <person name="Baldrian P."/>
            <person name="Stursova M."/>
            <person name="Weitz H."/>
            <person name="Taylor A."/>
            <person name="Grigoriev I.V."/>
            <person name="Nagy L.G."/>
            <person name="Martin F."/>
            <person name="Kauserud H."/>
        </authorList>
    </citation>
    <scope>NUCLEOTIDE SEQUENCE</scope>
    <source>
        <strain evidence="2">CBHHK188m</strain>
    </source>
</reference>
<dbReference type="EMBL" id="JARJLG010000137">
    <property type="protein sequence ID" value="KAJ7738534.1"/>
    <property type="molecule type" value="Genomic_DNA"/>
</dbReference>
<accession>A0AAD7IAA5</accession>
<protein>
    <submittedName>
        <fullName evidence="2">Uncharacterized protein</fullName>
    </submittedName>
</protein>
<organism evidence="2 3">
    <name type="scientific">Mycena maculata</name>
    <dbReference type="NCBI Taxonomy" id="230809"/>
    <lineage>
        <taxon>Eukaryota</taxon>
        <taxon>Fungi</taxon>
        <taxon>Dikarya</taxon>
        <taxon>Basidiomycota</taxon>
        <taxon>Agaricomycotina</taxon>
        <taxon>Agaricomycetes</taxon>
        <taxon>Agaricomycetidae</taxon>
        <taxon>Agaricales</taxon>
        <taxon>Marasmiineae</taxon>
        <taxon>Mycenaceae</taxon>
        <taxon>Mycena</taxon>
    </lineage>
</organism>
<feature type="compositionally biased region" description="Basic and acidic residues" evidence="1">
    <location>
        <begin position="292"/>
        <end position="301"/>
    </location>
</feature>
<feature type="region of interest" description="Disordered" evidence="1">
    <location>
        <begin position="190"/>
        <end position="272"/>
    </location>
</feature>
<sequence length="447" mass="48822">MPLSFPRTKPPNPTDVAGPNGKSDDTSPQTSTDASELAAAPEKPSIADLKSGKVVLKQKPISFEKHSETLKEIVKFRELLEERAARRADSLTAFPEEHKSVIAKLAHESGKTLSDLSKHILQELLPMQDDDGQGLPPPLTLPVVESAIKSVADRNNYSLDGLPGVKAPAAVYAKLDLKAIFVLLPKDEQDNILDPKGTSGGKASSKDGPSSGDNMKSPPQPSKKKKENEENDATSAPKSLMKNFFKTGNTARASPEKDPQTHGAPSSSDIPQFEKTFKPFVVKKDTTLRAFLERDTKHQSPDSRSQTPDTAPTRVKLKDDASTARLSPLEQVVAPIVHAPVKTLVRRALADRCSCSDESEIVADLQKSDTAWLDQGLPSRVRLGPFRVTSNVTVQRVEYLTELASVYPTLETPMTLVVDLCDPKFDIENKDGDWYTMDTLIKNKVQS</sequence>
<evidence type="ECO:0000256" key="1">
    <source>
        <dbReference type="SAM" id="MobiDB-lite"/>
    </source>
</evidence>
<gene>
    <name evidence="2" type="ORF">DFH07DRAFT_984374</name>
</gene>
<evidence type="ECO:0000313" key="3">
    <source>
        <dbReference type="Proteomes" id="UP001215280"/>
    </source>
</evidence>
<dbReference type="Proteomes" id="UP001215280">
    <property type="component" value="Unassembled WGS sequence"/>
</dbReference>
<keyword evidence="3" id="KW-1185">Reference proteome</keyword>
<feature type="region of interest" description="Disordered" evidence="1">
    <location>
        <begin position="1"/>
        <end position="50"/>
    </location>
</feature>
<evidence type="ECO:0000313" key="2">
    <source>
        <dbReference type="EMBL" id="KAJ7738534.1"/>
    </source>
</evidence>
<comment type="caution">
    <text evidence="2">The sequence shown here is derived from an EMBL/GenBank/DDBJ whole genome shotgun (WGS) entry which is preliminary data.</text>
</comment>
<name>A0AAD7IAA5_9AGAR</name>
<dbReference type="AlphaFoldDB" id="A0AAD7IAA5"/>